<dbReference type="EMBL" id="UYRT01104882">
    <property type="protein sequence ID" value="VDN44114.1"/>
    <property type="molecule type" value="Genomic_DNA"/>
</dbReference>
<protein>
    <submittedName>
        <fullName evidence="1 3">Uncharacterized protein</fullName>
    </submittedName>
</protein>
<evidence type="ECO:0000313" key="3">
    <source>
        <dbReference type="WBParaSite" id="GPUH_0002539601-mRNA-1"/>
    </source>
</evidence>
<dbReference type="Proteomes" id="UP000271098">
    <property type="component" value="Unassembled WGS sequence"/>
</dbReference>
<keyword evidence="2" id="KW-1185">Reference proteome</keyword>
<sequence>MIARQMKQSRMEGAGSIPVEALLELKAMLSIPDEKTEPIEEVLFVEPPLERIGDAIDLVLRQVFFFQALFLSQTKKDQLDVMWYSL</sequence>
<accession>A0A183EWM5</accession>
<name>A0A183EWM5_9BILA</name>
<dbReference type="WBParaSite" id="GPUH_0002539601-mRNA-1">
    <property type="protein sequence ID" value="GPUH_0002539601-mRNA-1"/>
    <property type="gene ID" value="GPUH_0002539601"/>
</dbReference>
<dbReference type="OrthoDB" id="445357at2759"/>
<evidence type="ECO:0000313" key="2">
    <source>
        <dbReference type="Proteomes" id="UP000271098"/>
    </source>
</evidence>
<dbReference type="AlphaFoldDB" id="A0A183EWM5"/>
<reference evidence="1 2" key="2">
    <citation type="submission" date="2018-11" db="EMBL/GenBank/DDBJ databases">
        <authorList>
            <consortium name="Pathogen Informatics"/>
        </authorList>
    </citation>
    <scope>NUCLEOTIDE SEQUENCE [LARGE SCALE GENOMIC DNA]</scope>
</reference>
<organism evidence="3">
    <name type="scientific">Gongylonema pulchrum</name>
    <dbReference type="NCBI Taxonomy" id="637853"/>
    <lineage>
        <taxon>Eukaryota</taxon>
        <taxon>Metazoa</taxon>
        <taxon>Ecdysozoa</taxon>
        <taxon>Nematoda</taxon>
        <taxon>Chromadorea</taxon>
        <taxon>Rhabditida</taxon>
        <taxon>Spirurina</taxon>
        <taxon>Spiruromorpha</taxon>
        <taxon>Spiruroidea</taxon>
        <taxon>Gongylonematidae</taxon>
        <taxon>Gongylonema</taxon>
    </lineage>
</organism>
<proteinExistence type="predicted"/>
<evidence type="ECO:0000313" key="1">
    <source>
        <dbReference type="EMBL" id="VDN44114.1"/>
    </source>
</evidence>
<gene>
    <name evidence="1" type="ORF">GPUH_LOCUS25368</name>
</gene>
<reference evidence="3" key="1">
    <citation type="submission" date="2016-06" db="UniProtKB">
        <authorList>
            <consortium name="WormBaseParasite"/>
        </authorList>
    </citation>
    <scope>IDENTIFICATION</scope>
</reference>